<dbReference type="Pfam" id="PF11213">
    <property type="entry name" value="DUF3006"/>
    <property type="match status" value="1"/>
</dbReference>
<dbReference type="Proteomes" id="UP000266177">
    <property type="component" value="Unassembled WGS sequence"/>
</dbReference>
<evidence type="ECO:0000313" key="2">
    <source>
        <dbReference type="Proteomes" id="UP000266177"/>
    </source>
</evidence>
<sequence>MIKGIIDRFECDLAVIEVDGHTVEYPKYLLPAEAEAGDVVIINGNQFTLDKEETKKRKQEIDELMNDLFED</sequence>
<reference evidence="1 2" key="1">
    <citation type="submission" date="2018-09" db="EMBL/GenBank/DDBJ databases">
        <title>Paenibacillus SK2017-BO5.</title>
        <authorList>
            <person name="Piskunova J.V."/>
            <person name="Dubiley S.A."/>
            <person name="Severinov K.V."/>
        </authorList>
    </citation>
    <scope>NUCLEOTIDE SEQUENCE [LARGE SCALE GENOMIC DNA]</scope>
    <source>
        <strain evidence="1 2">BO5</strain>
    </source>
</reference>
<dbReference type="AlphaFoldDB" id="A0A3A3GNC9"/>
<dbReference type="Gene3D" id="6.20.120.50">
    <property type="match status" value="1"/>
</dbReference>
<dbReference type="EMBL" id="QYZD01000001">
    <property type="protein sequence ID" value="RJG26734.1"/>
    <property type="molecule type" value="Genomic_DNA"/>
</dbReference>
<dbReference type="RefSeq" id="WP_006678380.1">
    <property type="nucleotide sequence ID" value="NZ_CP160395.1"/>
</dbReference>
<name>A0A3A3GNC9_PANTH</name>
<gene>
    <name evidence="1" type="ORF">DQX05_01500</name>
</gene>
<protein>
    <submittedName>
        <fullName evidence="1">DUF3006 domain-containing protein</fullName>
    </submittedName>
</protein>
<dbReference type="OrthoDB" id="164847at2"/>
<proteinExistence type="predicted"/>
<dbReference type="InterPro" id="IPR021377">
    <property type="entry name" value="DUF3006"/>
</dbReference>
<evidence type="ECO:0000313" key="1">
    <source>
        <dbReference type="EMBL" id="RJG26734.1"/>
    </source>
</evidence>
<accession>A0A3A3GNC9</accession>
<organism evidence="1 2">
    <name type="scientific">Paenibacillus thiaminolyticus</name>
    <name type="common">Bacillus thiaminolyticus</name>
    <dbReference type="NCBI Taxonomy" id="49283"/>
    <lineage>
        <taxon>Bacteria</taxon>
        <taxon>Bacillati</taxon>
        <taxon>Bacillota</taxon>
        <taxon>Bacilli</taxon>
        <taxon>Bacillales</taxon>
        <taxon>Paenibacillaceae</taxon>
        <taxon>Paenibacillus</taxon>
    </lineage>
</organism>
<comment type="caution">
    <text evidence="1">The sequence shown here is derived from an EMBL/GenBank/DDBJ whole genome shotgun (WGS) entry which is preliminary data.</text>
</comment>